<gene>
    <name evidence="1" type="ORF">MLAC_19700</name>
</gene>
<sequence length="52" mass="5922">MRFCPQATPCSAQAYDGEEWLDSPEGWPSRPTYSEWLDSPDIARAYDPKDNA</sequence>
<name>A0A7I7NJ53_9MYCO</name>
<dbReference type="Proteomes" id="UP000466396">
    <property type="component" value="Chromosome"/>
</dbReference>
<proteinExistence type="predicted"/>
<evidence type="ECO:0000313" key="2">
    <source>
        <dbReference type="Proteomes" id="UP000466396"/>
    </source>
</evidence>
<dbReference type="AlphaFoldDB" id="A0A7I7NJ53"/>
<protein>
    <submittedName>
        <fullName evidence="1">Uncharacterized protein</fullName>
    </submittedName>
</protein>
<reference evidence="1 2" key="1">
    <citation type="journal article" date="2019" name="Emerg. Microbes Infect.">
        <title>Comprehensive subspecies identification of 175 nontuberculous mycobacteria species based on 7547 genomic profiles.</title>
        <authorList>
            <person name="Matsumoto Y."/>
            <person name="Kinjo T."/>
            <person name="Motooka D."/>
            <person name="Nabeya D."/>
            <person name="Jung N."/>
            <person name="Uechi K."/>
            <person name="Horii T."/>
            <person name="Iida T."/>
            <person name="Fujita J."/>
            <person name="Nakamura S."/>
        </authorList>
    </citation>
    <scope>NUCLEOTIDE SEQUENCE [LARGE SCALE GENOMIC DNA]</scope>
    <source>
        <strain evidence="1 2">JCM 15657</strain>
    </source>
</reference>
<keyword evidence="2" id="KW-1185">Reference proteome</keyword>
<organism evidence="1 2">
    <name type="scientific">Mycobacterium lacus</name>
    <dbReference type="NCBI Taxonomy" id="169765"/>
    <lineage>
        <taxon>Bacteria</taxon>
        <taxon>Bacillati</taxon>
        <taxon>Actinomycetota</taxon>
        <taxon>Actinomycetes</taxon>
        <taxon>Mycobacteriales</taxon>
        <taxon>Mycobacteriaceae</taxon>
        <taxon>Mycobacterium</taxon>
    </lineage>
</organism>
<dbReference type="KEGG" id="mlj:MLAC_19700"/>
<evidence type="ECO:0000313" key="1">
    <source>
        <dbReference type="EMBL" id="BBX96676.1"/>
    </source>
</evidence>
<dbReference type="EMBL" id="AP022581">
    <property type="protein sequence ID" value="BBX96676.1"/>
    <property type="molecule type" value="Genomic_DNA"/>
</dbReference>
<accession>A0A7I7NJ53</accession>